<feature type="signal peptide" evidence="6">
    <location>
        <begin position="1"/>
        <end position="23"/>
    </location>
</feature>
<dbReference type="OrthoDB" id="9789406at2"/>
<evidence type="ECO:0000256" key="1">
    <source>
        <dbReference type="ARBA" id="ARBA00006926"/>
    </source>
</evidence>
<feature type="active site" evidence="4">
    <location>
        <position position="66"/>
    </location>
</feature>
<dbReference type="Proteomes" id="UP000320722">
    <property type="component" value="Chromosome"/>
</dbReference>
<dbReference type="PROSITE" id="PS00460">
    <property type="entry name" value="GLUTATHIONE_PEROXID_1"/>
    <property type="match status" value="1"/>
</dbReference>
<dbReference type="EMBL" id="CP036266">
    <property type="protein sequence ID" value="QDT20911.1"/>
    <property type="molecule type" value="Genomic_DNA"/>
</dbReference>
<dbReference type="GO" id="GO:0004601">
    <property type="term" value="F:peroxidase activity"/>
    <property type="evidence" value="ECO:0007669"/>
    <property type="project" value="UniProtKB-KW"/>
</dbReference>
<evidence type="ECO:0000256" key="3">
    <source>
        <dbReference type="ARBA" id="ARBA00023002"/>
    </source>
</evidence>
<dbReference type="PANTHER" id="PTHR11592">
    <property type="entry name" value="GLUTATHIONE PEROXIDASE"/>
    <property type="match status" value="1"/>
</dbReference>
<keyword evidence="6" id="KW-0732">Signal</keyword>
<evidence type="ECO:0000256" key="2">
    <source>
        <dbReference type="ARBA" id="ARBA00022559"/>
    </source>
</evidence>
<dbReference type="GO" id="GO:0034599">
    <property type="term" value="P:cellular response to oxidative stress"/>
    <property type="evidence" value="ECO:0007669"/>
    <property type="project" value="TreeGrafter"/>
</dbReference>
<evidence type="ECO:0000256" key="6">
    <source>
        <dbReference type="SAM" id="SignalP"/>
    </source>
</evidence>
<dbReference type="Gene3D" id="3.40.30.10">
    <property type="entry name" value="Glutaredoxin"/>
    <property type="match status" value="1"/>
</dbReference>
<reference evidence="9 10" key="1">
    <citation type="submission" date="2019-02" db="EMBL/GenBank/DDBJ databases">
        <title>Deep-cultivation of Planctomycetes and their phenomic and genomic characterization uncovers novel biology.</title>
        <authorList>
            <person name="Wiegand S."/>
            <person name="Jogler M."/>
            <person name="Boedeker C."/>
            <person name="Pinto D."/>
            <person name="Vollmers J."/>
            <person name="Rivas-Marin E."/>
            <person name="Kohn T."/>
            <person name="Peeters S.H."/>
            <person name="Heuer A."/>
            <person name="Rast P."/>
            <person name="Oberbeckmann S."/>
            <person name="Bunk B."/>
            <person name="Jeske O."/>
            <person name="Meyerdierks A."/>
            <person name="Storesund J.E."/>
            <person name="Kallscheuer N."/>
            <person name="Luecker S."/>
            <person name="Lage O.M."/>
            <person name="Pohl T."/>
            <person name="Merkel B.J."/>
            <person name="Hornburger P."/>
            <person name="Mueller R.-W."/>
            <person name="Bruemmer F."/>
            <person name="Labrenz M."/>
            <person name="Spormann A.M."/>
            <person name="Op den Camp H."/>
            <person name="Overmann J."/>
            <person name="Amann R."/>
            <person name="Jetten M.S.M."/>
            <person name="Mascher T."/>
            <person name="Medema M.H."/>
            <person name="Devos D.P."/>
            <person name="Kaster A.-K."/>
            <person name="Ovreas L."/>
            <person name="Rohde M."/>
            <person name="Galperin M.Y."/>
            <person name="Jogler C."/>
        </authorList>
    </citation>
    <scope>NUCLEOTIDE SEQUENCE [LARGE SCALE GENOMIC DNA]</scope>
    <source>
        <strain evidence="7 9">HG66A1</strain>
        <strain evidence="8 10">V6</strain>
    </source>
</reference>
<dbReference type="InterPro" id="IPR000889">
    <property type="entry name" value="Glutathione_peroxidase"/>
</dbReference>
<comment type="similarity">
    <text evidence="1 5">Belongs to the glutathione peroxidase family.</text>
</comment>
<dbReference type="PRINTS" id="PR01011">
    <property type="entry name" value="GLUTPROXDASE"/>
</dbReference>
<dbReference type="CDD" id="cd00340">
    <property type="entry name" value="GSH_Peroxidase"/>
    <property type="match status" value="1"/>
</dbReference>
<keyword evidence="9" id="KW-1185">Reference proteome</keyword>
<name>A0A517PNF3_9PLAN</name>
<dbReference type="InterPro" id="IPR036249">
    <property type="entry name" value="Thioredoxin-like_sf"/>
</dbReference>
<organism evidence="7 9">
    <name type="scientific">Gimesia chilikensis</name>
    <dbReference type="NCBI Taxonomy" id="2605989"/>
    <lineage>
        <taxon>Bacteria</taxon>
        <taxon>Pseudomonadati</taxon>
        <taxon>Planctomycetota</taxon>
        <taxon>Planctomycetia</taxon>
        <taxon>Planctomycetales</taxon>
        <taxon>Planctomycetaceae</taxon>
        <taxon>Gimesia</taxon>
    </lineage>
</organism>
<dbReference type="FunFam" id="3.40.30.10:FF:000010">
    <property type="entry name" value="Glutathione peroxidase"/>
    <property type="match status" value="1"/>
</dbReference>
<dbReference type="Proteomes" id="UP000320421">
    <property type="component" value="Chromosome"/>
</dbReference>
<keyword evidence="2 5" id="KW-0575">Peroxidase</keyword>
<dbReference type="PIRSF" id="PIRSF000303">
    <property type="entry name" value="Glutathion_perox"/>
    <property type="match status" value="1"/>
</dbReference>
<dbReference type="InterPro" id="IPR029760">
    <property type="entry name" value="GPX_CS"/>
</dbReference>
<evidence type="ECO:0000256" key="5">
    <source>
        <dbReference type="RuleBase" id="RU000499"/>
    </source>
</evidence>
<evidence type="ECO:0000313" key="10">
    <source>
        <dbReference type="Proteomes" id="UP000320722"/>
    </source>
</evidence>
<protein>
    <recommendedName>
        <fullName evidence="5">Glutathione peroxidase</fullName>
    </recommendedName>
</protein>
<evidence type="ECO:0000313" key="8">
    <source>
        <dbReference type="EMBL" id="QDU03011.1"/>
    </source>
</evidence>
<dbReference type="PROSITE" id="PS51355">
    <property type="entry name" value="GLUTATHIONE_PEROXID_3"/>
    <property type="match status" value="1"/>
</dbReference>
<dbReference type="AlphaFoldDB" id="A0A517PNF3"/>
<sequence precursor="true">MRSLTTMTLLASMLALTCSTLIAGQDDKKSVPPVLDRTMKSLEGKDVDLSKYKGKVLLIVNTASKCGATPQYKDLQSLHEKYKDKGLVVLGFPCNQFGAQEPGTSVQISEFCTKNYGVTFDMFNKIDVNGKDADPLYKYLTSQNTKPKSSGPISWNFEKFVIGRDGDIAARFPTRTNPQSKEVVSTIEAELQQK</sequence>
<feature type="chain" id="PRO_5044617176" description="Glutathione peroxidase" evidence="6">
    <location>
        <begin position="24"/>
        <end position="194"/>
    </location>
</feature>
<accession>A0A517PNF3</accession>
<dbReference type="PROSITE" id="PS00763">
    <property type="entry name" value="GLUTATHIONE_PEROXID_2"/>
    <property type="match status" value="1"/>
</dbReference>
<gene>
    <name evidence="7" type="primary">gpx1</name>
    <name evidence="7" type="ORF">HG66A1_27020</name>
    <name evidence="8" type="ORF">V6x_27210</name>
</gene>
<dbReference type="InterPro" id="IPR029759">
    <property type="entry name" value="GPX_AS"/>
</dbReference>
<evidence type="ECO:0000256" key="4">
    <source>
        <dbReference type="PIRSR" id="PIRSR000303-1"/>
    </source>
</evidence>
<evidence type="ECO:0000313" key="7">
    <source>
        <dbReference type="EMBL" id="QDT20911.1"/>
    </source>
</evidence>
<dbReference type="SUPFAM" id="SSF52833">
    <property type="entry name" value="Thioredoxin-like"/>
    <property type="match status" value="1"/>
</dbReference>
<keyword evidence="3 5" id="KW-0560">Oxidoreductase</keyword>
<evidence type="ECO:0000313" key="9">
    <source>
        <dbReference type="Proteomes" id="UP000320421"/>
    </source>
</evidence>
<dbReference type="Pfam" id="PF00255">
    <property type="entry name" value="GSHPx"/>
    <property type="match status" value="1"/>
</dbReference>
<dbReference type="PANTHER" id="PTHR11592:SF78">
    <property type="entry name" value="GLUTATHIONE PEROXIDASE"/>
    <property type="match status" value="1"/>
</dbReference>
<dbReference type="RefSeq" id="WP_145040476.1">
    <property type="nucleotide sequence ID" value="NZ_CP036266.1"/>
</dbReference>
<proteinExistence type="inferred from homology"/>
<accession>A0A517WCN1</accession>
<dbReference type="EMBL" id="CP036347">
    <property type="protein sequence ID" value="QDU03011.1"/>
    <property type="molecule type" value="Genomic_DNA"/>
</dbReference>